<name>A0ABR4AR20_9LECA</name>
<comment type="caution">
    <text evidence="3">The sequence shown here is derived from an EMBL/GenBank/DDBJ whole genome shotgun (WGS) entry which is preliminary data.</text>
</comment>
<gene>
    <name evidence="3" type="ORF">ABVK25_011135</name>
</gene>
<dbReference type="Proteomes" id="UP001590951">
    <property type="component" value="Unassembled WGS sequence"/>
</dbReference>
<feature type="compositionally biased region" description="Polar residues" evidence="1">
    <location>
        <begin position="216"/>
        <end position="226"/>
    </location>
</feature>
<feature type="domain" description="Nuclear-export cofactor Arc1-like N-terminal" evidence="2">
    <location>
        <begin position="53"/>
        <end position="137"/>
    </location>
</feature>
<evidence type="ECO:0000259" key="2">
    <source>
        <dbReference type="Pfam" id="PF21972"/>
    </source>
</evidence>
<evidence type="ECO:0000256" key="1">
    <source>
        <dbReference type="SAM" id="MobiDB-lite"/>
    </source>
</evidence>
<reference evidence="3 4" key="1">
    <citation type="submission" date="2024-09" db="EMBL/GenBank/DDBJ databases">
        <title>Rethinking Asexuality: The Enigmatic Case of Functional Sexual Genes in Lepraria (Stereocaulaceae).</title>
        <authorList>
            <person name="Doellman M."/>
            <person name="Sun Y."/>
            <person name="Barcenas-Pena A."/>
            <person name="Lumbsch H.T."/>
            <person name="Grewe F."/>
        </authorList>
    </citation>
    <scope>NUCLEOTIDE SEQUENCE [LARGE SCALE GENOMIC DNA]</scope>
    <source>
        <strain evidence="3 4">Grewe 0041</strain>
    </source>
</reference>
<accession>A0ABR4AR20</accession>
<dbReference type="Pfam" id="PF21972">
    <property type="entry name" value="Arc1p_N_like"/>
    <property type="match status" value="1"/>
</dbReference>
<dbReference type="CDD" id="cd10304">
    <property type="entry name" value="GST_C_Arc1p_N_like"/>
    <property type="match status" value="1"/>
</dbReference>
<protein>
    <recommendedName>
        <fullName evidence="2">Nuclear-export cofactor Arc1-like N-terminal domain-containing protein</fullName>
    </recommendedName>
</protein>
<dbReference type="SUPFAM" id="SSF47616">
    <property type="entry name" value="GST C-terminal domain-like"/>
    <property type="match status" value="1"/>
</dbReference>
<feature type="region of interest" description="Disordered" evidence="1">
    <location>
        <begin position="165"/>
        <end position="243"/>
    </location>
</feature>
<dbReference type="InterPro" id="IPR053836">
    <property type="entry name" value="Arc1-like_N"/>
</dbReference>
<evidence type="ECO:0000313" key="4">
    <source>
        <dbReference type="Proteomes" id="UP001590951"/>
    </source>
</evidence>
<dbReference type="EMBL" id="JBHFEH010000086">
    <property type="protein sequence ID" value="KAL2047964.1"/>
    <property type="molecule type" value="Genomic_DNA"/>
</dbReference>
<dbReference type="InterPro" id="IPR036282">
    <property type="entry name" value="Glutathione-S-Trfase_C_sf"/>
</dbReference>
<evidence type="ECO:0000313" key="3">
    <source>
        <dbReference type="EMBL" id="KAL2047964.1"/>
    </source>
</evidence>
<sequence length="243" mass="26591">MYTSESTSKDFVTFLHSSFPSAIPETAVESDLPTTSHALYPSITYTDPEEVDISQWLTTSARLALPDEDEAKHAERLGSLNIHLSTRTTLLGSKPSVADAALYYRLAPAVMGWSAEERTGEKGFHHIVRYIDFVQNASLFGLSIPADEKVKIDVNDVKFVHKPIDPKEEKERKKKEKAAAAAGVDGQTPLVVGRGKEKGQDTANSKEQPSEETAKAATSNDTTAQPSKKGKERKKSPNQPNSH</sequence>
<organism evidence="3 4">
    <name type="scientific">Lepraria finkii</name>
    <dbReference type="NCBI Taxonomy" id="1340010"/>
    <lineage>
        <taxon>Eukaryota</taxon>
        <taxon>Fungi</taxon>
        <taxon>Dikarya</taxon>
        <taxon>Ascomycota</taxon>
        <taxon>Pezizomycotina</taxon>
        <taxon>Lecanoromycetes</taxon>
        <taxon>OSLEUM clade</taxon>
        <taxon>Lecanoromycetidae</taxon>
        <taxon>Lecanorales</taxon>
        <taxon>Lecanorineae</taxon>
        <taxon>Stereocaulaceae</taxon>
        <taxon>Lepraria</taxon>
    </lineage>
</organism>
<dbReference type="Gene3D" id="1.20.1050.130">
    <property type="match status" value="1"/>
</dbReference>
<proteinExistence type="predicted"/>
<keyword evidence="4" id="KW-1185">Reference proteome</keyword>